<reference evidence="2 3" key="1">
    <citation type="submission" date="2012-05" db="EMBL/GenBank/DDBJ databases">
        <title>Recombination and specialization in a pathogen metapopulation.</title>
        <authorList>
            <person name="Gardiner A."/>
            <person name="Kemen E."/>
            <person name="Schultz-Larsen T."/>
            <person name="MacLean D."/>
            <person name="Van Oosterhout C."/>
            <person name="Jones J.D.G."/>
        </authorList>
    </citation>
    <scope>NUCLEOTIDE SEQUENCE [LARGE SCALE GENOMIC DNA]</scope>
    <source>
        <strain evidence="2 3">Ac Nc2</strain>
    </source>
</reference>
<dbReference type="OrthoDB" id="205403at2759"/>
<organism evidence="2 3">
    <name type="scientific">Albugo candida</name>
    <dbReference type="NCBI Taxonomy" id="65357"/>
    <lineage>
        <taxon>Eukaryota</taxon>
        <taxon>Sar</taxon>
        <taxon>Stramenopiles</taxon>
        <taxon>Oomycota</taxon>
        <taxon>Peronosporomycetes</taxon>
        <taxon>Albuginales</taxon>
        <taxon>Albuginaceae</taxon>
        <taxon>Albugo</taxon>
    </lineage>
</organism>
<proteinExistence type="predicted"/>
<feature type="coiled-coil region" evidence="1">
    <location>
        <begin position="48"/>
        <end position="75"/>
    </location>
</feature>
<sequence length="111" mass="13020">MENIKRGKLKLKRGNLAKVTASTKRYKKIKKESDRSVAEKKEVNSDDNEIQYKEMTQAQRKHEEIRRKRENEEINKIASKTYRQRVDELNHYLGSLTEHHDIPRVSAAGNG</sequence>
<comment type="caution">
    <text evidence="2">The sequence shown here is derived from an EMBL/GenBank/DDBJ whole genome shotgun (WGS) entry which is preliminary data.</text>
</comment>
<dbReference type="PANTHER" id="PTHR13282">
    <property type="entry name" value="PROTEIN FAM32A"/>
    <property type="match status" value="1"/>
</dbReference>
<keyword evidence="1" id="KW-0175">Coiled coil</keyword>
<dbReference type="Proteomes" id="UP000053237">
    <property type="component" value="Unassembled WGS sequence"/>
</dbReference>
<name>A0A024G000_9STRA</name>
<dbReference type="FunCoup" id="A0A024G000">
    <property type="interactions" value="34"/>
</dbReference>
<protein>
    <recommendedName>
        <fullName evidence="4">DUF1754-domain-containing protein</fullName>
    </recommendedName>
</protein>
<evidence type="ECO:0008006" key="4">
    <source>
        <dbReference type="Google" id="ProtNLM"/>
    </source>
</evidence>
<evidence type="ECO:0000313" key="3">
    <source>
        <dbReference type="Proteomes" id="UP000053237"/>
    </source>
</evidence>
<evidence type="ECO:0000256" key="1">
    <source>
        <dbReference type="SAM" id="Coils"/>
    </source>
</evidence>
<gene>
    <name evidence="2" type="ORF">BN9_004280</name>
</gene>
<dbReference type="EMBL" id="CAIX01000003">
    <property type="protein sequence ID" value="CCI39645.1"/>
    <property type="molecule type" value="Genomic_DNA"/>
</dbReference>
<dbReference type="InterPro" id="IPR013865">
    <property type="entry name" value="FAM32A"/>
</dbReference>
<keyword evidence="3" id="KW-1185">Reference proteome</keyword>
<dbReference type="STRING" id="65357.A0A024G000"/>
<dbReference type="AlphaFoldDB" id="A0A024G000"/>
<dbReference type="GO" id="GO:0005730">
    <property type="term" value="C:nucleolus"/>
    <property type="evidence" value="ECO:0007669"/>
    <property type="project" value="TreeGrafter"/>
</dbReference>
<dbReference type="InParanoid" id="A0A024G000"/>
<evidence type="ECO:0000313" key="2">
    <source>
        <dbReference type="EMBL" id="CCI39645.1"/>
    </source>
</evidence>
<accession>A0A024G000</accession>
<dbReference type="PANTHER" id="PTHR13282:SF6">
    <property type="entry name" value="PROTEIN FAM32A"/>
    <property type="match status" value="1"/>
</dbReference>